<sequence length="99" mass="11195">MTEQKERDRQRSAAKKLIQNNQVPEKKKNGKKVSNAGDNRGEFDDLISALRTGDVFGDELSKMKGRRRTAPPKQARRVENVSERERASPKASPKVATKF</sequence>
<feature type="domain" description="DAD" evidence="2">
    <location>
        <begin position="37"/>
        <end position="71"/>
    </location>
</feature>
<feature type="region of interest" description="Disordered" evidence="1">
    <location>
        <begin position="1"/>
        <end position="41"/>
    </location>
</feature>
<protein>
    <submittedName>
        <fullName evidence="3">Dishevelled associated activator of morphogenesis 2</fullName>
    </submittedName>
</protein>
<evidence type="ECO:0000313" key="4">
    <source>
        <dbReference type="Proteomes" id="UP001163046"/>
    </source>
</evidence>
<dbReference type="InterPro" id="IPR014767">
    <property type="entry name" value="DAD_dom"/>
</dbReference>
<evidence type="ECO:0000256" key="1">
    <source>
        <dbReference type="SAM" id="MobiDB-lite"/>
    </source>
</evidence>
<accession>A0A9X0CUJ1</accession>
<dbReference type="PROSITE" id="PS51231">
    <property type="entry name" value="DAD"/>
    <property type="match status" value="1"/>
</dbReference>
<feature type="compositionally biased region" description="Basic and acidic residues" evidence="1">
    <location>
        <begin position="76"/>
        <end position="88"/>
    </location>
</feature>
<comment type="caution">
    <text evidence="3">The sequence shown here is derived from an EMBL/GenBank/DDBJ whole genome shotgun (WGS) entry which is preliminary data.</text>
</comment>
<reference evidence="3" key="1">
    <citation type="submission" date="2023-01" db="EMBL/GenBank/DDBJ databases">
        <title>Genome assembly of the deep-sea coral Lophelia pertusa.</title>
        <authorList>
            <person name="Herrera S."/>
            <person name="Cordes E."/>
        </authorList>
    </citation>
    <scope>NUCLEOTIDE SEQUENCE</scope>
    <source>
        <strain evidence="3">USNM1676648</strain>
        <tissue evidence="3">Polyp</tissue>
    </source>
</reference>
<dbReference type="InterPro" id="IPR042201">
    <property type="entry name" value="FH2_Formin_sf"/>
</dbReference>
<proteinExistence type="predicted"/>
<dbReference type="EMBL" id="MU826397">
    <property type="protein sequence ID" value="KAJ7376527.1"/>
    <property type="molecule type" value="Genomic_DNA"/>
</dbReference>
<dbReference type="Proteomes" id="UP001163046">
    <property type="component" value="Unassembled WGS sequence"/>
</dbReference>
<dbReference type="Gene3D" id="1.20.58.2220">
    <property type="entry name" value="Formin, FH2 domain"/>
    <property type="match status" value="1"/>
</dbReference>
<keyword evidence="4" id="KW-1185">Reference proteome</keyword>
<organism evidence="3 4">
    <name type="scientific">Desmophyllum pertusum</name>
    <dbReference type="NCBI Taxonomy" id="174260"/>
    <lineage>
        <taxon>Eukaryota</taxon>
        <taxon>Metazoa</taxon>
        <taxon>Cnidaria</taxon>
        <taxon>Anthozoa</taxon>
        <taxon>Hexacorallia</taxon>
        <taxon>Scleractinia</taxon>
        <taxon>Caryophylliina</taxon>
        <taxon>Caryophylliidae</taxon>
        <taxon>Desmophyllum</taxon>
    </lineage>
</organism>
<dbReference type="OrthoDB" id="1104827at2759"/>
<feature type="region of interest" description="Disordered" evidence="1">
    <location>
        <begin position="60"/>
        <end position="99"/>
    </location>
</feature>
<gene>
    <name evidence="3" type="primary">DAAM2_2</name>
    <name evidence="3" type="ORF">OS493_034264</name>
</gene>
<feature type="compositionally biased region" description="Basic and acidic residues" evidence="1">
    <location>
        <begin position="1"/>
        <end position="11"/>
    </location>
</feature>
<dbReference type="AlphaFoldDB" id="A0A9X0CUJ1"/>
<name>A0A9X0CUJ1_9CNID</name>
<evidence type="ECO:0000313" key="3">
    <source>
        <dbReference type="EMBL" id="KAJ7376527.1"/>
    </source>
</evidence>
<evidence type="ECO:0000259" key="2">
    <source>
        <dbReference type="PROSITE" id="PS51231"/>
    </source>
</evidence>